<sequence length="151" mass="17885">MKKKPALADIYRQRYLEANRYRLELRNDLRSVWMEWHGVRPARRDRTRLHLLDRRDREAVAQGVPNPLRCGLDHVELWECVETGDMVGLTSQPYFADEAEAMAAWEERLKPLTTDHGFVVSVSSPAHSWWWPLHSLLIEIWRRDFRGVPVK</sequence>
<accession>A0ABN6MVQ2</accession>
<organism evidence="1 2">
    <name type="scientific">Anaeromyxobacter oryzae</name>
    <dbReference type="NCBI Taxonomy" id="2918170"/>
    <lineage>
        <taxon>Bacteria</taxon>
        <taxon>Pseudomonadati</taxon>
        <taxon>Myxococcota</taxon>
        <taxon>Myxococcia</taxon>
        <taxon>Myxococcales</taxon>
        <taxon>Cystobacterineae</taxon>
        <taxon>Anaeromyxobacteraceae</taxon>
        <taxon>Anaeromyxobacter</taxon>
    </lineage>
</organism>
<proteinExistence type="predicted"/>
<evidence type="ECO:0000313" key="1">
    <source>
        <dbReference type="EMBL" id="BDG04986.1"/>
    </source>
</evidence>
<protein>
    <submittedName>
        <fullName evidence="1">Uncharacterized protein</fullName>
    </submittedName>
</protein>
<dbReference type="RefSeq" id="WP_248353508.1">
    <property type="nucleotide sequence ID" value="NZ_AP025591.1"/>
</dbReference>
<dbReference type="Proteomes" id="UP001162891">
    <property type="component" value="Chromosome"/>
</dbReference>
<gene>
    <name evidence="1" type="ORF">AMOR_39820</name>
</gene>
<dbReference type="EMBL" id="AP025591">
    <property type="protein sequence ID" value="BDG04986.1"/>
    <property type="molecule type" value="Genomic_DNA"/>
</dbReference>
<keyword evidence="2" id="KW-1185">Reference proteome</keyword>
<reference evidence="2" key="1">
    <citation type="journal article" date="2022" name="Int. J. Syst. Evol. Microbiol.">
        <title>Anaeromyxobacter oryzae sp. nov., Anaeromyxobacter diazotrophicus sp. nov. and Anaeromyxobacter paludicola sp. nov., isolated from paddy soils.</title>
        <authorList>
            <person name="Itoh H."/>
            <person name="Xu Z."/>
            <person name="Mise K."/>
            <person name="Masuda Y."/>
            <person name="Ushijima N."/>
            <person name="Hayakawa C."/>
            <person name="Shiratori Y."/>
            <person name="Senoo K."/>
        </authorList>
    </citation>
    <scope>NUCLEOTIDE SEQUENCE [LARGE SCALE GENOMIC DNA]</scope>
    <source>
        <strain evidence="2">Red232</strain>
    </source>
</reference>
<name>A0ABN6MVQ2_9BACT</name>
<evidence type="ECO:0000313" key="2">
    <source>
        <dbReference type="Proteomes" id="UP001162891"/>
    </source>
</evidence>